<gene>
    <name evidence="1" type="ORF">GCM10022402_44600</name>
</gene>
<dbReference type="Proteomes" id="UP001500908">
    <property type="component" value="Unassembled WGS sequence"/>
</dbReference>
<accession>A0ABP7GCZ6</accession>
<evidence type="ECO:0000313" key="1">
    <source>
        <dbReference type="EMBL" id="GAA3762076.1"/>
    </source>
</evidence>
<protein>
    <recommendedName>
        <fullName evidence="3">AAA domain-containing protein</fullName>
    </recommendedName>
</protein>
<organism evidence="1 2">
    <name type="scientific">Salinactinospora qingdaonensis</name>
    <dbReference type="NCBI Taxonomy" id="702744"/>
    <lineage>
        <taxon>Bacteria</taxon>
        <taxon>Bacillati</taxon>
        <taxon>Actinomycetota</taxon>
        <taxon>Actinomycetes</taxon>
        <taxon>Streptosporangiales</taxon>
        <taxon>Nocardiopsidaceae</taxon>
        <taxon>Salinactinospora</taxon>
    </lineage>
</organism>
<sequence length="161" mass="17713">MTGPTLTWAAHHRLIILEGCDGVGKSTLARRIAHMHGHRILHSGVSPEGTDLVIHYTHAIQALEHSVMDRSFISELVYGPLFRGHTRISTDDAINLCHQLVKRGGLLVHLTAPPHTIAARLHNRDGTHPKTEHLQAIVHAYQAVFSTFARAGIPVTTQETT</sequence>
<keyword evidence="2" id="KW-1185">Reference proteome</keyword>
<evidence type="ECO:0000313" key="2">
    <source>
        <dbReference type="Proteomes" id="UP001500908"/>
    </source>
</evidence>
<reference evidence="2" key="1">
    <citation type="journal article" date="2019" name="Int. J. Syst. Evol. Microbiol.">
        <title>The Global Catalogue of Microorganisms (GCM) 10K type strain sequencing project: providing services to taxonomists for standard genome sequencing and annotation.</title>
        <authorList>
            <consortium name="The Broad Institute Genomics Platform"/>
            <consortium name="The Broad Institute Genome Sequencing Center for Infectious Disease"/>
            <person name="Wu L."/>
            <person name="Ma J."/>
        </authorList>
    </citation>
    <scope>NUCLEOTIDE SEQUENCE [LARGE SCALE GENOMIC DNA]</scope>
    <source>
        <strain evidence="2">JCM 17137</strain>
    </source>
</reference>
<proteinExistence type="predicted"/>
<evidence type="ECO:0008006" key="3">
    <source>
        <dbReference type="Google" id="ProtNLM"/>
    </source>
</evidence>
<dbReference type="RefSeq" id="WP_344975993.1">
    <property type="nucleotide sequence ID" value="NZ_BAABDD010000034.1"/>
</dbReference>
<name>A0ABP7GCZ6_9ACTN</name>
<dbReference type="InterPro" id="IPR027417">
    <property type="entry name" value="P-loop_NTPase"/>
</dbReference>
<comment type="caution">
    <text evidence="1">The sequence shown here is derived from an EMBL/GenBank/DDBJ whole genome shotgun (WGS) entry which is preliminary data.</text>
</comment>
<dbReference type="Gene3D" id="3.40.50.300">
    <property type="entry name" value="P-loop containing nucleotide triphosphate hydrolases"/>
    <property type="match status" value="1"/>
</dbReference>
<dbReference type="SUPFAM" id="SSF52540">
    <property type="entry name" value="P-loop containing nucleoside triphosphate hydrolases"/>
    <property type="match status" value="1"/>
</dbReference>
<dbReference type="EMBL" id="BAABDD010000034">
    <property type="protein sequence ID" value="GAA3762076.1"/>
    <property type="molecule type" value="Genomic_DNA"/>
</dbReference>